<name>A0A6H1ZW20_9ZZZZ</name>
<organism evidence="1">
    <name type="scientific">viral metagenome</name>
    <dbReference type="NCBI Taxonomy" id="1070528"/>
    <lineage>
        <taxon>unclassified sequences</taxon>
        <taxon>metagenomes</taxon>
        <taxon>organismal metagenomes</taxon>
    </lineage>
</organism>
<protein>
    <recommendedName>
        <fullName evidence="2">Tail protein</fullName>
    </recommendedName>
</protein>
<gene>
    <name evidence="1" type="ORF">TM448A02241_0005</name>
</gene>
<accession>A0A6H1ZW20</accession>
<dbReference type="AlphaFoldDB" id="A0A6H1ZW20"/>
<dbReference type="EMBL" id="MT144281">
    <property type="protein sequence ID" value="QJA51662.1"/>
    <property type="molecule type" value="Genomic_DNA"/>
</dbReference>
<evidence type="ECO:0008006" key="2">
    <source>
        <dbReference type="Google" id="ProtNLM"/>
    </source>
</evidence>
<proteinExistence type="predicted"/>
<dbReference type="Pfam" id="PF12691">
    <property type="entry name" value="Phage_tail_terminator_6"/>
    <property type="match status" value="1"/>
</dbReference>
<sequence>MATVLNKVASYLTTLTATNIICSALGTTLRLASTLFLGQEPNKDNDTVTLIPYPGEPPDYGGYKYTSSVQVRVKVDDPQVGLNTQQAFIRQLHMNSLGGRGMMVSVNSAPLCIGSTEGGEKQIYVTSYYVRHIRP</sequence>
<reference evidence="1" key="1">
    <citation type="submission" date="2020-03" db="EMBL/GenBank/DDBJ databases">
        <title>The deep terrestrial virosphere.</title>
        <authorList>
            <person name="Holmfeldt K."/>
            <person name="Nilsson E."/>
            <person name="Simone D."/>
            <person name="Lopez-Fernandez M."/>
            <person name="Wu X."/>
            <person name="de Brujin I."/>
            <person name="Lundin D."/>
            <person name="Andersson A."/>
            <person name="Bertilsson S."/>
            <person name="Dopson M."/>
        </authorList>
    </citation>
    <scope>NUCLEOTIDE SEQUENCE</scope>
    <source>
        <strain evidence="1">TM448A02241</strain>
    </source>
</reference>
<evidence type="ECO:0000313" key="1">
    <source>
        <dbReference type="EMBL" id="QJA51662.1"/>
    </source>
</evidence>
<dbReference type="InterPro" id="IPR024411">
    <property type="entry name" value="Tail_terminator_phage"/>
</dbReference>